<reference evidence="1 2" key="1">
    <citation type="submission" date="2017-02" db="EMBL/GenBank/DDBJ databases">
        <title>Natronthermophilus aegyptiacus gen. nov.,sp. nov., an aerobic, extremely halophilic alkalithermophilic archaeon isolated from the athalassohaline Wadi An Natrun, Egypt.</title>
        <authorList>
            <person name="Zhao B."/>
        </authorList>
    </citation>
    <scope>NUCLEOTIDE SEQUENCE [LARGE SCALE GENOMIC DNA]</scope>
    <source>
        <strain evidence="1 2">CGMCC 1.3597</strain>
    </source>
</reference>
<dbReference type="AlphaFoldDB" id="A0A202EAI0"/>
<dbReference type="PANTHER" id="PTHR34796">
    <property type="entry name" value="EXPRESSED PROTEIN"/>
    <property type="match status" value="1"/>
</dbReference>
<proteinExistence type="predicted"/>
<dbReference type="RefSeq" id="WP_087714971.1">
    <property type="nucleotide sequence ID" value="NZ_MWPH01000002.1"/>
</dbReference>
<sequence>MRDQLRAGAAIYNDGYYHAAHDAWEARWLECEDGTDDERLLHGLIQATAAVFHVHEHNWEGAVGLADSAQSYLAGVPDDYRGVDLPPMRAMLETLASDPEVLERRAPVRLEHDGSHPQLADLDIDQTAIAAPILADEWGYDPEPLEQACTYAQTDLEAGADDSRFISLLFDFVREDDARGIIYQRLTGHVDRRQAREEDVQGLF</sequence>
<accession>A0A202EAI0</accession>
<dbReference type="InterPro" id="IPR005500">
    <property type="entry name" value="DUF309"/>
</dbReference>
<dbReference type="InterPro" id="IPR023203">
    <property type="entry name" value="TTHA0068_sf"/>
</dbReference>
<protein>
    <recommendedName>
        <fullName evidence="3">DUF309 domain-containing protein</fullName>
    </recommendedName>
</protein>
<evidence type="ECO:0000313" key="1">
    <source>
        <dbReference type="EMBL" id="OVE85247.1"/>
    </source>
</evidence>
<gene>
    <name evidence="1" type="ORF">B2G88_12070</name>
</gene>
<evidence type="ECO:0008006" key="3">
    <source>
        <dbReference type="Google" id="ProtNLM"/>
    </source>
</evidence>
<keyword evidence="2" id="KW-1185">Reference proteome</keyword>
<comment type="caution">
    <text evidence="1">The sequence shown here is derived from an EMBL/GenBank/DDBJ whole genome shotgun (WGS) entry which is preliminary data.</text>
</comment>
<dbReference type="Pfam" id="PF03745">
    <property type="entry name" value="DUF309"/>
    <property type="match status" value="1"/>
</dbReference>
<dbReference type="EMBL" id="MWPH01000002">
    <property type="protein sequence ID" value="OVE85247.1"/>
    <property type="molecule type" value="Genomic_DNA"/>
</dbReference>
<dbReference type="OrthoDB" id="270022at2157"/>
<name>A0A202EAI0_9EURY</name>
<dbReference type="PANTHER" id="PTHR34796:SF1">
    <property type="entry name" value="EXPRESSED PROTEIN"/>
    <property type="match status" value="1"/>
</dbReference>
<dbReference type="Proteomes" id="UP000196084">
    <property type="component" value="Unassembled WGS sequence"/>
</dbReference>
<organism evidence="1 2">
    <name type="scientific">Natronolimnobius baerhuensis</name>
    <dbReference type="NCBI Taxonomy" id="253108"/>
    <lineage>
        <taxon>Archaea</taxon>
        <taxon>Methanobacteriati</taxon>
        <taxon>Methanobacteriota</taxon>
        <taxon>Stenosarchaea group</taxon>
        <taxon>Halobacteria</taxon>
        <taxon>Halobacteriales</taxon>
        <taxon>Natrialbaceae</taxon>
        <taxon>Natronolimnobius</taxon>
    </lineage>
</organism>
<evidence type="ECO:0000313" key="2">
    <source>
        <dbReference type="Proteomes" id="UP000196084"/>
    </source>
</evidence>
<dbReference type="Gene3D" id="1.10.3450.10">
    <property type="entry name" value="TTHA0068-like"/>
    <property type="match status" value="1"/>
</dbReference>
<dbReference type="SUPFAM" id="SSF140663">
    <property type="entry name" value="TTHA0068-like"/>
    <property type="match status" value="1"/>
</dbReference>